<accession>A0A813G1K3</accession>
<protein>
    <submittedName>
        <fullName evidence="1">Uncharacterized protein</fullName>
    </submittedName>
</protein>
<dbReference type="Proteomes" id="UP000654075">
    <property type="component" value="Unassembled WGS sequence"/>
</dbReference>
<sequence length="241" mass="26730">IARAAASAKVTRQQSAVRTAARKYVTSHATRQSDIPGAQTVGSGAYKKWLPEAMLRCSFGSATMSAFTSSLASKSPCCFSVNALAYWLHSSTSHICKVRNTVAKTFLDCQEEVLKALSDPAWIAASGKYDAVKLHVEFDETSQVTRVRHSMREILACFETLVQRTELFISRGNTFRRASLINTPAVISHTTAGCIWQGMLAKQPIHPFHWALTCHILILTYISDCAKSNLLLMRWITKFMP</sequence>
<comment type="caution">
    <text evidence="1">The sequence shown here is derived from an EMBL/GenBank/DDBJ whole genome shotgun (WGS) entry which is preliminary data.</text>
</comment>
<gene>
    <name evidence="1" type="ORF">PGLA1383_LOCUS38255</name>
</gene>
<feature type="non-terminal residue" evidence="1">
    <location>
        <position position="241"/>
    </location>
</feature>
<feature type="non-terminal residue" evidence="1">
    <location>
        <position position="1"/>
    </location>
</feature>
<evidence type="ECO:0000313" key="1">
    <source>
        <dbReference type="EMBL" id="CAE8620713.1"/>
    </source>
</evidence>
<dbReference type="AlphaFoldDB" id="A0A813G1K3"/>
<evidence type="ECO:0000313" key="2">
    <source>
        <dbReference type="Proteomes" id="UP000654075"/>
    </source>
</evidence>
<dbReference type="EMBL" id="CAJNNV010027562">
    <property type="protein sequence ID" value="CAE8620713.1"/>
    <property type="molecule type" value="Genomic_DNA"/>
</dbReference>
<organism evidence="1 2">
    <name type="scientific">Polarella glacialis</name>
    <name type="common">Dinoflagellate</name>
    <dbReference type="NCBI Taxonomy" id="89957"/>
    <lineage>
        <taxon>Eukaryota</taxon>
        <taxon>Sar</taxon>
        <taxon>Alveolata</taxon>
        <taxon>Dinophyceae</taxon>
        <taxon>Suessiales</taxon>
        <taxon>Suessiaceae</taxon>
        <taxon>Polarella</taxon>
    </lineage>
</organism>
<reference evidence="1" key="1">
    <citation type="submission" date="2021-02" db="EMBL/GenBank/DDBJ databases">
        <authorList>
            <person name="Dougan E. K."/>
            <person name="Rhodes N."/>
            <person name="Thang M."/>
            <person name="Chan C."/>
        </authorList>
    </citation>
    <scope>NUCLEOTIDE SEQUENCE</scope>
</reference>
<proteinExistence type="predicted"/>
<name>A0A813G1K3_POLGL</name>
<keyword evidence="2" id="KW-1185">Reference proteome</keyword>